<feature type="transmembrane region" description="Helical" evidence="1">
    <location>
        <begin position="446"/>
        <end position="467"/>
    </location>
</feature>
<evidence type="ECO:0000313" key="4">
    <source>
        <dbReference type="EMBL" id="MCS3918691.1"/>
    </source>
</evidence>
<feature type="transmembrane region" description="Helical" evidence="1">
    <location>
        <begin position="208"/>
        <end position="229"/>
    </location>
</feature>
<feature type="transmembrane region" description="Helical" evidence="1">
    <location>
        <begin position="669"/>
        <end position="691"/>
    </location>
</feature>
<keyword evidence="5" id="KW-1185">Reference proteome</keyword>
<feature type="transmembrane region" description="Helical" evidence="1">
    <location>
        <begin position="131"/>
        <end position="151"/>
    </location>
</feature>
<protein>
    <submittedName>
        <fullName evidence="4">Uncharacterized protein</fullName>
    </submittedName>
</protein>
<feature type="domain" description="DUF6784" evidence="2">
    <location>
        <begin position="602"/>
        <end position="696"/>
    </location>
</feature>
<feature type="transmembrane region" description="Helical" evidence="1">
    <location>
        <begin position="597"/>
        <end position="616"/>
    </location>
</feature>
<proteinExistence type="predicted"/>
<keyword evidence="1" id="KW-1133">Transmembrane helix</keyword>
<feature type="transmembrane region" description="Helical" evidence="1">
    <location>
        <begin position="60"/>
        <end position="78"/>
    </location>
</feature>
<gene>
    <name evidence="4" type="ORF">M2350_001091</name>
</gene>
<name>A0ABT2EL72_9BACT</name>
<feature type="transmembrane region" description="Helical" evidence="1">
    <location>
        <begin position="640"/>
        <end position="657"/>
    </location>
</feature>
<accession>A0ABT2EL72</accession>
<feature type="transmembrane region" description="Helical" evidence="1">
    <location>
        <begin position="370"/>
        <end position="388"/>
    </location>
</feature>
<feature type="transmembrane region" description="Helical" evidence="1">
    <location>
        <begin position="537"/>
        <end position="557"/>
    </location>
</feature>
<comment type="caution">
    <text evidence="4">The sequence shown here is derived from an EMBL/GenBank/DDBJ whole genome shotgun (WGS) entry which is preliminary data.</text>
</comment>
<keyword evidence="1" id="KW-0812">Transmembrane</keyword>
<dbReference type="InterPro" id="IPR046712">
    <property type="entry name" value="DUF6785"/>
</dbReference>
<organism evidence="4 5">
    <name type="scientific">Candidatus Fervidibacter sacchari</name>
    <dbReference type="NCBI Taxonomy" id="1448929"/>
    <lineage>
        <taxon>Bacteria</taxon>
        <taxon>Candidatus Fervidibacterota</taxon>
        <taxon>Candidatus Fervidibacter</taxon>
    </lineage>
</organism>
<dbReference type="Proteomes" id="UP001204798">
    <property type="component" value="Unassembled WGS sequence"/>
</dbReference>
<evidence type="ECO:0000259" key="3">
    <source>
        <dbReference type="Pfam" id="PF20581"/>
    </source>
</evidence>
<sequence length="700" mass="78880">MLSKSPWLCWRAYNVFCVRRRKKTFLCRSLRKGTREMAERLRAKPLLPTSEAKTRETFGLTGRSLLIAFAFVLLFAYITPYNDYDLANTFIAGNLLPTSSMVVLLLCVFIVNPLLRRFASRFALRPEELAAIWAIIVIASGIPAAGLWRYIIPQLPNLFYRASAANRWDELLIPHAPTWLVVTDKAAAKGFYEGTGGRIFWDAWLMPLAFWLPFAFVLFFAVFCLAALLRKQWMEREQFTFPLVQLPYELTKEPPLGKLLPPLLYNPSLWVGFFASALLHTLCGLNTYFPNVPAIRRSRSLGEYISGFPWDAIAGTGIHIYPAAIGLTYLLTTEVAFSLWFFYVLERLQQLLFAYYGWSGLGYSATDFVQYQQVGAVLGLLFIIVYAARTHWKQVIAKALPIAKPDEAVSLRDEDEPIPYAFAFWGFTFATLGMFALLVALGMNALLAATFIVMAYGFYLAVSWIATNGGMVMVQMRILPFDPVVAIFGTKRFSPRSILMMCLLQEAFTYDQREVLMPSLLNAMKMAQLSGLKQRQLIAWGAIAVVAAALVSLYAWLKLGYTKGAVTLTKTATFFWHANYPYMLASQYIDPGMEPNWFRVNGMIVGLVGFVGLYLLRLQFSLPIHPVGWIVCRGWAMEQFWLMILLGWLAKAVIVRYGGLTGYRALRPFFLGIVLGDLTMAGIFTVVGFIAGKGYAVMPL</sequence>
<dbReference type="RefSeq" id="WP_259094706.1">
    <property type="nucleotide sequence ID" value="NZ_CP130454.1"/>
</dbReference>
<dbReference type="InterPro" id="IPR046711">
    <property type="entry name" value="DUF6784"/>
</dbReference>
<evidence type="ECO:0000256" key="1">
    <source>
        <dbReference type="SAM" id="Phobius"/>
    </source>
</evidence>
<evidence type="ECO:0000259" key="2">
    <source>
        <dbReference type="Pfam" id="PF20580"/>
    </source>
</evidence>
<dbReference type="EMBL" id="JANUCP010000002">
    <property type="protein sequence ID" value="MCS3918691.1"/>
    <property type="molecule type" value="Genomic_DNA"/>
</dbReference>
<dbReference type="Pfam" id="PF20581">
    <property type="entry name" value="DUF6785"/>
    <property type="match status" value="1"/>
</dbReference>
<feature type="transmembrane region" description="Helical" evidence="1">
    <location>
        <begin position="90"/>
        <end position="111"/>
    </location>
</feature>
<keyword evidence="1" id="KW-0472">Membrane</keyword>
<feature type="domain" description="DUF6785" evidence="3">
    <location>
        <begin position="62"/>
        <end position="564"/>
    </location>
</feature>
<feature type="transmembrane region" description="Helical" evidence="1">
    <location>
        <begin position="420"/>
        <end position="440"/>
    </location>
</feature>
<reference evidence="4 5" key="1">
    <citation type="submission" date="2022-08" db="EMBL/GenBank/DDBJ databases">
        <title>Bacterial and archaeal communities from various locations to study Microbial Dark Matter (Phase II).</title>
        <authorList>
            <person name="Stepanauskas R."/>
        </authorList>
    </citation>
    <scope>NUCLEOTIDE SEQUENCE [LARGE SCALE GENOMIC DNA]</scope>
    <source>
        <strain evidence="4 5">PD1</strain>
    </source>
</reference>
<dbReference type="Pfam" id="PF20580">
    <property type="entry name" value="DUF6784"/>
    <property type="match status" value="1"/>
</dbReference>
<evidence type="ECO:0000313" key="5">
    <source>
        <dbReference type="Proteomes" id="UP001204798"/>
    </source>
</evidence>